<evidence type="ECO:0000313" key="2">
    <source>
        <dbReference type="EMBL" id="SFQ75654.1"/>
    </source>
</evidence>
<feature type="transmembrane region" description="Helical" evidence="1">
    <location>
        <begin position="31"/>
        <end position="50"/>
    </location>
</feature>
<dbReference type="RefSeq" id="WP_093538485.1">
    <property type="nucleotide sequence ID" value="NZ_CP183885.1"/>
</dbReference>
<accession>A0A1I6B420</accession>
<reference evidence="3" key="1">
    <citation type="submission" date="2016-10" db="EMBL/GenBank/DDBJ databases">
        <authorList>
            <person name="Varghese N."/>
            <person name="Submissions S."/>
        </authorList>
    </citation>
    <scope>NUCLEOTIDE SEQUENCE [LARGE SCALE GENOMIC DNA]</scope>
    <source>
        <strain evidence="3">DSM 11706</strain>
    </source>
</reference>
<keyword evidence="1" id="KW-0472">Membrane</keyword>
<keyword evidence="1" id="KW-1133">Transmembrane helix</keyword>
<dbReference type="STRING" id="126156.SAMN05421670_0133"/>
<feature type="transmembrane region" description="Helical" evidence="1">
    <location>
        <begin position="5"/>
        <end position="25"/>
    </location>
</feature>
<keyword evidence="1" id="KW-0812">Transmembrane</keyword>
<gene>
    <name evidence="2" type="ORF">SAMN05421670_0133</name>
</gene>
<dbReference type="OrthoDB" id="2739814at2"/>
<organism evidence="2 3">
    <name type="scientific">Psychrobacillus psychrotolerans</name>
    <dbReference type="NCBI Taxonomy" id="126156"/>
    <lineage>
        <taxon>Bacteria</taxon>
        <taxon>Bacillati</taxon>
        <taxon>Bacillota</taxon>
        <taxon>Bacilli</taxon>
        <taxon>Bacillales</taxon>
        <taxon>Bacillaceae</taxon>
        <taxon>Psychrobacillus</taxon>
    </lineage>
</organism>
<sequence>MKYTLVLFISVCLMQIIILTNITLFDGQLNGITMWLCTAIFIFSATVFGLSRKPVMDSKRNKYEN</sequence>
<dbReference type="AlphaFoldDB" id="A0A1I6B420"/>
<name>A0A1I6B420_9BACI</name>
<proteinExistence type="predicted"/>
<evidence type="ECO:0000313" key="3">
    <source>
        <dbReference type="Proteomes" id="UP000198734"/>
    </source>
</evidence>
<keyword evidence="3" id="KW-1185">Reference proteome</keyword>
<dbReference type="Proteomes" id="UP000198734">
    <property type="component" value="Unassembled WGS sequence"/>
</dbReference>
<protein>
    <submittedName>
        <fullName evidence="2">Uncharacterized protein</fullName>
    </submittedName>
</protein>
<dbReference type="EMBL" id="FOXU01000011">
    <property type="protein sequence ID" value="SFQ75654.1"/>
    <property type="molecule type" value="Genomic_DNA"/>
</dbReference>
<evidence type="ECO:0000256" key="1">
    <source>
        <dbReference type="SAM" id="Phobius"/>
    </source>
</evidence>